<organism evidence="1 2">
    <name type="scientific">Candidatus Faecalibacterium intestinigallinarum</name>
    <dbReference type="NCBI Taxonomy" id="2838581"/>
    <lineage>
        <taxon>Bacteria</taxon>
        <taxon>Bacillati</taxon>
        <taxon>Bacillota</taxon>
        <taxon>Clostridia</taxon>
        <taxon>Eubacteriales</taxon>
        <taxon>Oscillospiraceae</taxon>
        <taxon>Faecalibacterium</taxon>
    </lineage>
</organism>
<dbReference type="AlphaFoldDB" id="A0A9D1TVM8"/>
<dbReference type="EMBL" id="DXHQ01000037">
    <property type="protein sequence ID" value="HIW08416.1"/>
    <property type="molecule type" value="Genomic_DNA"/>
</dbReference>
<proteinExistence type="predicted"/>
<reference evidence="1" key="1">
    <citation type="journal article" date="2021" name="PeerJ">
        <title>Extensive microbial diversity within the chicken gut microbiome revealed by metagenomics and culture.</title>
        <authorList>
            <person name="Gilroy R."/>
            <person name="Ravi A."/>
            <person name="Getino M."/>
            <person name="Pursley I."/>
            <person name="Horton D.L."/>
            <person name="Alikhan N.F."/>
            <person name="Baker D."/>
            <person name="Gharbi K."/>
            <person name="Hall N."/>
            <person name="Watson M."/>
            <person name="Adriaenssens E.M."/>
            <person name="Foster-Nyarko E."/>
            <person name="Jarju S."/>
            <person name="Secka A."/>
            <person name="Antonio M."/>
            <person name="Oren A."/>
            <person name="Chaudhuri R.R."/>
            <person name="La Ragione R."/>
            <person name="Hildebrand F."/>
            <person name="Pallen M.J."/>
        </authorList>
    </citation>
    <scope>NUCLEOTIDE SEQUENCE</scope>
    <source>
        <strain evidence="1">ChiHcolR34-3080</strain>
    </source>
</reference>
<comment type="caution">
    <text evidence="1">The sequence shown here is derived from an EMBL/GenBank/DDBJ whole genome shotgun (WGS) entry which is preliminary data.</text>
</comment>
<dbReference type="Proteomes" id="UP000823933">
    <property type="component" value="Unassembled WGS sequence"/>
</dbReference>
<accession>A0A9D1TVM8</accession>
<evidence type="ECO:0000313" key="2">
    <source>
        <dbReference type="Proteomes" id="UP000823933"/>
    </source>
</evidence>
<protein>
    <submittedName>
        <fullName evidence="1">Uncharacterized protein</fullName>
    </submittedName>
</protein>
<name>A0A9D1TVM8_9FIRM</name>
<sequence length="72" mass="7939">MRTQDCPERGRCCESGRICCAEQLLDGCRALDVRLLDRTYPTLWIGPRLPCGLRHCRAFGACAGCARSHGSV</sequence>
<evidence type="ECO:0000313" key="1">
    <source>
        <dbReference type="EMBL" id="HIW08416.1"/>
    </source>
</evidence>
<reference evidence="1" key="2">
    <citation type="submission" date="2021-04" db="EMBL/GenBank/DDBJ databases">
        <authorList>
            <person name="Gilroy R."/>
        </authorList>
    </citation>
    <scope>NUCLEOTIDE SEQUENCE</scope>
    <source>
        <strain evidence="1">ChiHcolR34-3080</strain>
    </source>
</reference>
<gene>
    <name evidence="1" type="ORF">H9890_03315</name>
</gene>